<sequence>MALIKPVEDKNVNSRAWLIYTSTFYVGLQGIEHGVSDLTLSVPAYPTYFPG</sequence>
<proteinExistence type="predicted"/>
<dbReference type="RefSeq" id="XP_025550377.1">
    <property type="nucleotide sequence ID" value="XM_025695421.1"/>
</dbReference>
<dbReference type="VEuPathDB" id="FungiDB:BO97DRAFT_406430"/>
<organism evidence="1 2">
    <name type="scientific">Aspergillus homomorphus (strain CBS 101889)</name>
    <dbReference type="NCBI Taxonomy" id="1450537"/>
    <lineage>
        <taxon>Eukaryota</taxon>
        <taxon>Fungi</taxon>
        <taxon>Dikarya</taxon>
        <taxon>Ascomycota</taxon>
        <taxon>Pezizomycotina</taxon>
        <taxon>Eurotiomycetes</taxon>
        <taxon>Eurotiomycetidae</taxon>
        <taxon>Eurotiales</taxon>
        <taxon>Aspergillaceae</taxon>
        <taxon>Aspergillus</taxon>
        <taxon>Aspergillus subgen. Circumdati</taxon>
    </lineage>
</organism>
<accession>A0A395HUY2</accession>
<dbReference type="EMBL" id="KZ824290">
    <property type="protein sequence ID" value="RAL11223.1"/>
    <property type="molecule type" value="Genomic_DNA"/>
</dbReference>
<evidence type="ECO:0000313" key="2">
    <source>
        <dbReference type="Proteomes" id="UP000248961"/>
    </source>
</evidence>
<name>A0A395HUY2_ASPHC</name>
<gene>
    <name evidence="1" type="ORF">BO97DRAFT_406430</name>
</gene>
<dbReference type="AlphaFoldDB" id="A0A395HUY2"/>
<keyword evidence="2" id="KW-1185">Reference proteome</keyword>
<dbReference type="Proteomes" id="UP000248961">
    <property type="component" value="Unassembled WGS sequence"/>
</dbReference>
<protein>
    <submittedName>
        <fullName evidence="1">Uncharacterized protein</fullName>
    </submittedName>
</protein>
<dbReference type="GeneID" id="37199710"/>
<evidence type="ECO:0000313" key="1">
    <source>
        <dbReference type="EMBL" id="RAL11223.1"/>
    </source>
</evidence>
<reference evidence="1 2" key="1">
    <citation type="submission" date="2018-02" db="EMBL/GenBank/DDBJ databases">
        <title>The genomes of Aspergillus section Nigri reveals drivers in fungal speciation.</title>
        <authorList>
            <consortium name="DOE Joint Genome Institute"/>
            <person name="Vesth T.C."/>
            <person name="Nybo J."/>
            <person name="Theobald S."/>
            <person name="Brandl J."/>
            <person name="Frisvad J.C."/>
            <person name="Nielsen K.F."/>
            <person name="Lyhne E.K."/>
            <person name="Kogle M.E."/>
            <person name="Kuo A."/>
            <person name="Riley R."/>
            <person name="Clum A."/>
            <person name="Nolan M."/>
            <person name="Lipzen A."/>
            <person name="Salamov A."/>
            <person name="Henrissat B."/>
            <person name="Wiebenga A."/>
            <person name="De vries R.P."/>
            <person name="Grigoriev I.V."/>
            <person name="Mortensen U.H."/>
            <person name="Andersen M.R."/>
            <person name="Baker S.E."/>
        </authorList>
    </citation>
    <scope>NUCLEOTIDE SEQUENCE [LARGE SCALE GENOMIC DNA]</scope>
    <source>
        <strain evidence="1 2">CBS 101889</strain>
    </source>
</reference>